<dbReference type="InterPro" id="IPR001647">
    <property type="entry name" value="HTH_TetR"/>
</dbReference>
<evidence type="ECO:0000259" key="5">
    <source>
        <dbReference type="PROSITE" id="PS50977"/>
    </source>
</evidence>
<evidence type="ECO:0000256" key="3">
    <source>
        <dbReference type="ARBA" id="ARBA00023163"/>
    </source>
</evidence>
<dbReference type="InterPro" id="IPR009057">
    <property type="entry name" value="Homeodomain-like_sf"/>
</dbReference>
<keyword evidence="1" id="KW-0805">Transcription regulation</keyword>
<dbReference type="Proteomes" id="UP000034416">
    <property type="component" value="Unassembled WGS sequence"/>
</dbReference>
<dbReference type="Proteomes" id="UP000192327">
    <property type="component" value="Unassembled WGS sequence"/>
</dbReference>
<dbReference type="Pfam" id="PF00440">
    <property type="entry name" value="TetR_N"/>
    <property type="match status" value="1"/>
</dbReference>
<protein>
    <submittedName>
        <fullName evidence="6">TetR family transcriptional regulator</fullName>
    </submittedName>
</protein>
<dbReference type="EMBL" id="MVHH01000014">
    <property type="protein sequence ID" value="OQZ98159.1"/>
    <property type="molecule type" value="Genomic_DNA"/>
</dbReference>
<keyword evidence="9" id="KW-1185">Reference proteome</keyword>
<dbReference type="AlphaFoldDB" id="A0A0F5MVZ4"/>
<reference evidence="7 9" key="3">
    <citation type="submission" date="2016-12" db="EMBL/GenBank/DDBJ databases">
        <title>The new phylogeny of genus Mycobacterium.</title>
        <authorList>
            <person name="Tortoli E."/>
            <person name="Trovato A."/>
            <person name="Cirillo D.M."/>
        </authorList>
    </citation>
    <scope>NUCLEOTIDE SEQUENCE [LARGE SCALE GENOMIC DNA]</scope>
    <source>
        <strain evidence="7 9">DSM 44942</strain>
    </source>
</reference>
<dbReference type="InterPro" id="IPR050109">
    <property type="entry name" value="HTH-type_TetR-like_transc_reg"/>
</dbReference>
<dbReference type="SUPFAM" id="SSF46689">
    <property type="entry name" value="Homeodomain-like"/>
    <property type="match status" value="1"/>
</dbReference>
<evidence type="ECO:0000313" key="7">
    <source>
        <dbReference type="EMBL" id="OQZ98159.1"/>
    </source>
</evidence>
<evidence type="ECO:0000256" key="1">
    <source>
        <dbReference type="ARBA" id="ARBA00023015"/>
    </source>
</evidence>
<gene>
    <name evidence="7" type="ORF">BST15_09430</name>
    <name evidence="6" type="ORF">WR43_12055</name>
</gene>
<evidence type="ECO:0000313" key="8">
    <source>
        <dbReference type="Proteomes" id="UP000034416"/>
    </source>
</evidence>
<evidence type="ECO:0000256" key="4">
    <source>
        <dbReference type="PROSITE-ProRule" id="PRU00335"/>
    </source>
</evidence>
<accession>A0A0F5MVZ4</accession>
<dbReference type="PRINTS" id="PR00455">
    <property type="entry name" value="HTHTETR"/>
</dbReference>
<proteinExistence type="predicted"/>
<feature type="DNA-binding region" description="H-T-H motif" evidence="4">
    <location>
        <begin position="34"/>
        <end position="53"/>
    </location>
</feature>
<dbReference type="GO" id="GO:0003700">
    <property type="term" value="F:DNA-binding transcription factor activity"/>
    <property type="evidence" value="ECO:0007669"/>
    <property type="project" value="TreeGrafter"/>
</dbReference>
<sequence>MTPRRSTASPAEQEEAILKAAAEEVGLVGVGRASLDVIARQAGVSRSTLYRRFPTRDVLITELGRRAFDNAMLQLRTVAVDSGPQNAAVAAFRAGLRVLTSDPVVRKLLRLDAGVPTLAGMYQEVEVFLDSASRAMAKALRAAGATMPDDELVAAAEVHVRLAASIAQVPTSVLDPGDEQAVSAYARKFLAPLIW</sequence>
<dbReference type="Gene3D" id="1.10.357.10">
    <property type="entry name" value="Tetracycline Repressor, domain 2"/>
    <property type="match status" value="1"/>
</dbReference>
<reference evidence="8" key="1">
    <citation type="submission" date="2015-04" db="EMBL/GenBank/DDBJ databases">
        <title>Genome sequence of Mycobacterium arupense GUC1.</title>
        <authorList>
            <person name="Greninger A.L."/>
            <person name="Cunningham G."/>
            <person name="Chiu C.Y."/>
            <person name="Miller S."/>
        </authorList>
    </citation>
    <scope>NUCLEOTIDE SEQUENCE [LARGE SCALE GENOMIC DNA]</scope>
    <source>
        <strain evidence="8">GUC1</strain>
    </source>
</reference>
<dbReference type="GO" id="GO:0000976">
    <property type="term" value="F:transcription cis-regulatory region binding"/>
    <property type="evidence" value="ECO:0007669"/>
    <property type="project" value="TreeGrafter"/>
</dbReference>
<dbReference type="OrthoDB" id="6077212at2"/>
<dbReference type="PANTHER" id="PTHR30055:SF234">
    <property type="entry name" value="HTH-TYPE TRANSCRIPTIONAL REGULATOR BETI"/>
    <property type="match status" value="1"/>
</dbReference>
<dbReference type="PANTHER" id="PTHR30055">
    <property type="entry name" value="HTH-TYPE TRANSCRIPTIONAL REGULATOR RUTR"/>
    <property type="match status" value="1"/>
</dbReference>
<reference evidence="6" key="2">
    <citation type="submission" date="2015-04" db="EMBL/GenBank/DDBJ databases">
        <title>Genome sequence of Mycobacterium arupense strain GUC1.</title>
        <authorList>
            <person name="Greninger A.L."/>
            <person name="Cunningham G."/>
            <person name="Chiu C.Y."/>
            <person name="Miller S."/>
        </authorList>
    </citation>
    <scope>NUCLEOTIDE SEQUENCE</scope>
    <source>
        <strain evidence="6">GUC1</strain>
    </source>
</reference>
<dbReference type="STRING" id="342002.BST15_09430"/>
<organism evidence="6 8">
    <name type="scientific">Mycolicibacter arupensis</name>
    <dbReference type="NCBI Taxonomy" id="342002"/>
    <lineage>
        <taxon>Bacteria</taxon>
        <taxon>Bacillati</taxon>
        <taxon>Actinomycetota</taxon>
        <taxon>Actinomycetes</taxon>
        <taxon>Mycobacteriales</taxon>
        <taxon>Mycobacteriaceae</taxon>
        <taxon>Mycolicibacter</taxon>
    </lineage>
</organism>
<dbReference type="PATRIC" id="fig|342002.3.peg.189"/>
<dbReference type="EMBL" id="LASW01000050">
    <property type="protein sequence ID" value="KKB98935.1"/>
    <property type="molecule type" value="Genomic_DNA"/>
</dbReference>
<keyword evidence="3" id="KW-0804">Transcription</keyword>
<comment type="caution">
    <text evidence="6">The sequence shown here is derived from an EMBL/GenBank/DDBJ whole genome shotgun (WGS) entry which is preliminary data.</text>
</comment>
<keyword evidence="2 4" id="KW-0238">DNA-binding</keyword>
<evidence type="ECO:0000256" key="2">
    <source>
        <dbReference type="ARBA" id="ARBA00023125"/>
    </source>
</evidence>
<dbReference type="PROSITE" id="PS50977">
    <property type="entry name" value="HTH_TETR_2"/>
    <property type="match status" value="1"/>
</dbReference>
<dbReference type="RefSeq" id="WP_046189832.1">
    <property type="nucleotide sequence ID" value="NZ_JACKUJ010000046.1"/>
</dbReference>
<name>A0A0F5MVZ4_9MYCO</name>
<evidence type="ECO:0000313" key="6">
    <source>
        <dbReference type="EMBL" id="KKB98935.1"/>
    </source>
</evidence>
<evidence type="ECO:0000313" key="9">
    <source>
        <dbReference type="Proteomes" id="UP000192327"/>
    </source>
</evidence>
<feature type="domain" description="HTH tetR-type" evidence="5">
    <location>
        <begin position="11"/>
        <end position="71"/>
    </location>
</feature>